<dbReference type="Proteomes" id="UP000559864">
    <property type="component" value="Unassembled WGS sequence"/>
</dbReference>
<dbReference type="CDD" id="cd01949">
    <property type="entry name" value="GGDEF"/>
    <property type="match status" value="1"/>
</dbReference>
<dbReference type="NCBIfam" id="TIGR00254">
    <property type="entry name" value="GGDEF"/>
    <property type="match status" value="1"/>
</dbReference>
<evidence type="ECO:0000256" key="6">
    <source>
        <dbReference type="SAM" id="Phobius"/>
    </source>
</evidence>
<accession>A0A7X0ZCI7</accession>
<dbReference type="AlphaFoldDB" id="A0A7X0ZCI7"/>
<dbReference type="InterPro" id="IPR029787">
    <property type="entry name" value="Nucleotide_cyclase"/>
</dbReference>
<evidence type="ECO:0000256" key="4">
    <source>
        <dbReference type="ARBA" id="ARBA00022989"/>
    </source>
</evidence>
<evidence type="ECO:0000259" key="7">
    <source>
        <dbReference type="PROSITE" id="PS50887"/>
    </source>
</evidence>
<feature type="transmembrane region" description="Helical" evidence="6">
    <location>
        <begin position="156"/>
        <end position="178"/>
    </location>
</feature>
<gene>
    <name evidence="8" type="ORF">HCB49_07770</name>
</gene>
<comment type="subcellular location">
    <subcellularLocation>
        <location evidence="1">Cell membrane</location>
        <topology evidence="1">Multi-pass membrane protein</topology>
    </subcellularLocation>
</comment>
<dbReference type="Pfam" id="PF07694">
    <property type="entry name" value="5TM-5TMR_LYT"/>
    <property type="match status" value="1"/>
</dbReference>
<dbReference type="PANTHER" id="PTHR45138:SF9">
    <property type="entry name" value="DIGUANYLATE CYCLASE DGCM-RELATED"/>
    <property type="match status" value="1"/>
</dbReference>
<dbReference type="FunFam" id="3.30.70.270:FF:000001">
    <property type="entry name" value="Diguanylate cyclase domain protein"/>
    <property type="match status" value="1"/>
</dbReference>
<name>A0A7X0ZCI7_9LIST</name>
<dbReference type="InterPro" id="IPR011620">
    <property type="entry name" value="Sig_transdc_His_kinase_LytS_TM"/>
</dbReference>
<dbReference type="GO" id="GO:0071555">
    <property type="term" value="P:cell wall organization"/>
    <property type="evidence" value="ECO:0007669"/>
    <property type="project" value="InterPro"/>
</dbReference>
<feature type="transmembrane region" description="Helical" evidence="6">
    <location>
        <begin position="101"/>
        <end position="119"/>
    </location>
</feature>
<evidence type="ECO:0000256" key="1">
    <source>
        <dbReference type="ARBA" id="ARBA00004651"/>
    </source>
</evidence>
<keyword evidence="5 6" id="KW-0472">Membrane</keyword>
<dbReference type="Pfam" id="PF00990">
    <property type="entry name" value="GGDEF"/>
    <property type="match status" value="1"/>
</dbReference>
<dbReference type="SUPFAM" id="SSF55073">
    <property type="entry name" value="Nucleotide cyclase"/>
    <property type="match status" value="1"/>
</dbReference>
<feature type="transmembrane region" description="Helical" evidence="6">
    <location>
        <begin position="70"/>
        <end position="95"/>
    </location>
</feature>
<dbReference type="InterPro" id="IPR000160">
    <property type="entry name" value="GGDEF_dom"/>
</dbReference>
<feature type="transmembrane region" description="Helical" evidence="6">
    <location>
        <begin position="5"/>
        <end position="23"/>
    </location>
</feature>
<dbReference type="GO" id="GO:0052621">
    <property type="term" value="F:diguanylate cyclase activity"/>
    <property type="evidence" value="ECO:0007669"/>
    <property type="project" value="TreeGrafter"/>
</dbReference>
<organism evidence="8 9">
    <name type="scientific">Listeria cossartiae subsp. cayugensis</name>
    <dbReference type="NCBI Taxonomy" id="2713505"/>
    <lineage>
        <taxon>Bacteria</taxon>
        <taxon>Bacillati</taxon>
        <taxon>Bacillota</taxon>
        <taxon>Bacilli</taxon>
        <taxon>Bacillales</taxon>
        <taxon>Listeriaceae</taxon>
        <taxon>Listeria</taxon>
        <taxon>Listeria cossartiae</taxon>
    </lineage>
</organism>
<keyword evidence="4 6" id="KW-1133">Transmembrane helix</keyword>
<keyword evidence="2" id="KW-1003">Cell membrane</keyword>
<dbReference type="InterPro" id="IPR043128">
    <property type="entry name" value="Rev_trsase/Diguanyl_cyclase"/>
</dbReference>
<dbReference type="RefSeq" id="WP_185604597.1">
    <property type="nucleotide sequence ID" value="NZ_JAARZC010000002.1"/>
</dbReference>
<dbReference type="Gene3D" id="3.30.70.270">
    <property type="match status" value="1"/>
</dbReference>
<proteinExistence type="predicted"/>
<dbReference type="GO" id="GO:0005886">
    <property type="term" value="C:plasma membrane"/>
    <property type="evidence" value="ECO:0007669"/>
    <property type="project" value="UniProtKB-SubCell"/>
</dbReference>
<dbReference type="GO" id="GO:0043709">
    <property type="term" value="P:cell adhesion involved in single-species biofilm formation"/>
    <property type="evidence" value="ECO:0007669"/>
    <property type="project" value="TreeGrafter"/>
</dbReference>
<evidence type="ECO:0000313" key="9">
    <source>
        <dbReference type="Proteomes" id="UP000559864"/>
    </source>
</evidence>
<keyword evidence="3 6" id="KW-0812">Transmembrane</keyword>
<dbReference type="EMBL" id="JAARZC010000002">
    <property type="protein sequence ID" value="MBC2249883.1"/>
    <property type="molecule type" value="Genomic_DNA"/>
</dbReference>
<feature type="transmembrane region" description="Helical" evidence="6">
    <location>
        <begin position="131"/>
        <end position="150"/>
    </location>
</feature>
<dbReference type="Gene3D" id="1.10.1760.20">
    <property type="match status" value="1"/>
</dbReference>
<sequence>MVQQLVSNAAILLAGFYIISLVYKEPITKELSTNRKMVIGIWAGLLGFALMIFGIPISNNVIVDLRHIPIIMVGFYGGPIPAIVSAIIISASRFLISVNSAAIMAGIVMILIGIITALFSKRLEKFKIWGVFILNVIACGFVVVNLHLILAREANYWLNMSIFVTIALVIGVIAAGLMSNMIKSKQLFQKYEQDSTLDYLTRLSNVRQFDEKINHVMDAGSRQVTLMLIDIDYFKNINDTYGHDAGDAILKQLAAILKASTTDGSEAFRNGGEEFSIVLLDCSIDEGNDVAERVRKETEENDFIIPNGQIVKITISVGVSGSKDGANTSEGLFKSADEALYKAKLTGRNRVCIADDN</sequence>
<evidence type="ECO:0000313" key="8">
    <source>
        <dbReference type="EMBL" id="MBC2249883.1"/>
    </source>
</evidence>
<evidence type="ECO:0000256" key="2">
    <source>
        <dbReference type="ARBA" id="ARBA00022475"/>
    </source>
</evidence>
<feature type="domain" description="GGDEF" evidence="7">
    <location>
        <begin position="222"/>
        <end position="356"/>
    </location>
</feature>
<reference evidence="8 9" key="1">
    <citation type="submission" date="2020-03" db="EMBL/GenBank/DDBJ databases">
        <title>Soil Listeria distribution.</title>
        <authorList>
            <person name="Liao J."/>
            <person name="Wiedmann M."/>
        </authorList>
    </citation>
    <scope>NUCLEOTIDE SEQUENCE [LARGE SCALE GENOMIC DNA]</scope>
    <source>
        <strain evidence="8 9">FSL L7-0123</strain>
    </source>
</reference>
<dbReference type="GO" id="GO:1902201">
    <property type="term" value="P:negative regulation of bacterial-type flagellum-dependent cell motility"/>
    <property type="evidence" value="ECO:0007669"/>
    <property type="project" value="TreeGrafter"/>
</dbReference>
<feature type="transmembrane region" description="Helical" evidence="6">
    <location>
        <begin position="38"/>
        <end position="58"/>
    </location>
</feature>
<dbReference type="PANTHER" id="PTHR45138">
    <property type="entry name" value="REGULATORY COMPONENTS OF SENSORY TRANSDUCTION SYSTEM"/>
    <property type="match status" value="1"/>
</dbReference>
<dbReference type="PROSITE" id="PS50887">
    <property type="entry name" value="GGDEF"/>
    <property type="match status" value="1"/>
</dbReference>
<evidence type="ECO:0000256" key="5">
    <source>
        <dbReference type="ARBA" id="ARBA00023136"/>
    </source>
</evidence>
<comment type="caution">
    <text evidence="8">The sequence shown here is derived from an EMBL/GenBank/DDBJ whole genome shotgun (WGS) entry which is preliminary data.</text>
</comment>
<dbReference type="GO" id="GO:0000155">
    <property type="term" value="F:phosphorelay sensor kinase activity"/>
    <property type="evidence" value="ECO:0007669"/>
    <property type="project" value="InterPro"/>
</dbReference>
<evidence type="ECO:0000256" key="3">
    <source>
        <dbReference type="ARBA" id="ARBA00022692"/>
    </source>
</evidence>
<protein>
    <submittedName>
        <fullName evidence="8">Diguanylate cyclase</fullName>
    </submittedName>
</protein>
<dbReference type="SMART" id="SM00267">
    <property type="entry name" value="GGDEF"/>
    <property type="match status" value="1"/>
</dbReference>
<dbReference type="InterPro" id="IPR050469">
    <property type="entry name" value="Diguanylate_Cyclase"/>
</dbReference>